<keyword evidence="3" id="KW-1185">Reference proteome</keyword>
<feature type="domain" description="HTH cro/C1-type" evidence="1">
    <location>
        <begin position="12"/>
        <end position="60"/>
    </location>
</feature>
<protein>
    <submittedName>
        <fullName evidence="2">Helix-turn-helix transcriptional regulator</fullName>
    </submittedName>
</protein>
<proteinExistence type="predicted"/>
<accession>A0ABS6D0V3</accession>
<dbReference type="PROSITE" id="PS50943">
    <property type="entry name" value="HTH_CROC1"/>
    <property type="match status" value="1"/>
</dbReference>
<gene>
    <name evidence="2" type="ORF">HGO97_005215</name>
</gene>
<evidence type="ECO:0000313" key="3">
    <source>
        <dbReference type="Proteomes" id="UP000723714"/>
    </source>
</evidence>
<organism evidence="2 3">
    <name type="scientific">Faecalicatena faecalis</name>
    <dbReference type="NCBI Taxonomy" id="2726362"/>
    <lineage>
        <taxon>Bacteria</taxon>
        <taxon>Bacillati</taxon>
        <taxon>Bacillota</taxon>
        <taxon>Clostridia</taxon>
        <taxon>Lachnospirales</taxon>
        <taxon>Lachnospiraceae</taxon>
        <taxon>Faecalicatena</taxon>
    </lineage>
</organism>
<dbReference type="CDD" id="cd00093">
    <property type="entry name" value="HTH_XRE"/>
    <property type="match status" value="1"/>
</dbReference>
<dbReference type="InterPro" id="IPR001387">
    <property type="entry name" value="Cro/C1-type_HTH"/>
</dbReference>
<dbReference type="RefSeq" id="WP_216240091.1">
    <property type="nucleotide sequence ID" value="NZ_JABACJ020000003.1"/>
</dbReference>
<evidence type="ECO:0000259" key="1">
    <source>
        <dbReference type="PROSITE" id="PS50943"/>
    </source>
</evidence>
<sequence length="67" mass="7985">MISYEPFWKTLKEKHISQYKLIKKFGVSAGQLSRMRANEYISTHTIDELCKIIDCRVEDIMVYIKDE</sequence>
<dbReference type="Pfam" id="PF13443">
    <property type="entry name" value="HTH_26"/>
    <property type="match status" value="1"/>
</dbReference>
<dbReference type="EMBL" id="JABACJ020000003">
    <property type="protein sequence ID" value="MBU3875214.1"/>
    <property type="molecule type" value="Genomic_DNA"/>
</dbReference>
<dbReference type="Proteomes" id="UP000723714">
    <property type="component" value="Unassembled WGS sequence"/>
</dbReference>
<evidence type="ECO:0000313" key="2">
    <source>
        <dbReference type="EMBL" id="MBU3875214.1"/>
    </source>
</evidence>
<comment type="caution">
    <text evidence="2">The sequence shown here is derived from an EMBL/GenBank/DDBJ whole genome shotgun (WGS) entry which is preliminary data.</text>
</comment>
<reference evidence="2 3" key="1">
    <citation type="submission" date="2021-06" db="EMBL/GenBank/DDBJ databases">
        <title>Faecalicatena sp. nov. isolated from porcine feces.</title>
        <authorList>
            <person name="Oh B.S."/>
            <person name="Lee J.H."/>
        </authorList>
    </citation>
    <scope>NUCLEOTIDE SEQUENCE [LARGE SCALE GENOMIC DNA]</scope>
    <source>
        <strain evidence="2 3">AGMB00832</strain>
    </source>
</reference>
<name>A0ABS6D0V3_9FIRM</name>